<keyword evidence="4 7" id="KW-0326">Glycosidase</keyword>
<keyword evidence="10" id="KW-1185">Reference proteome</keyword>
<dbReference type="PRINTS" id="PR00131">
    <property type="entry name" value="GLHYDRLASE1"/>
</dbReference>
<evidence type="ECO:0000313" key="10">
    <source>
        <dbReference type="Proteomes" id="UP000273807"/>
    </source>
</evidence>
<organism evidence="9 10">
    <name type="scientific">Arthrobacter oryzae</name>
    <dbReference type="NCBI Taxonomy" id="409290"/>
    <lineage>
        <taxon>Bacteria</taxon>
        <taxon>Bacillati</taxon>
        <taxon>Actinomycetota</taxon>
        <taxon>Actinomycetes</taxon>
        <taxon>Micrococcales</taxon>
        <taxon>Micrococcaceae</taxon>
        <taxon>Arthrobacter</taxon>
    </lineage>
</organism>
<comment type="similarity">
    <text evidence="1 6">Belongs to the glycosyl hydrolase 1 family.</text>
</comment>
<dbReference type="RefSeq" id="WP_123253805.1">
    <property type="nucleotide sequence ID" value="NZ_RBED01000034.1"/>
</dbReference>
<evidence type="ECO:0000256" key="2">
    <source>
        <dbReference type="ARBA" id="ARBA00012744"/>
    </source>
</evidence>
<dbReference type="GO" id="GO:0016052">
    <property type="term" value="P:carbohydrate catabolic process"/>
    <property type="evidence" value="ECO:0007669"/>
    <property type="project" value="TreeGrafter"/>
</dbReference>
<dbReference type="FunFam" id="3.20.20.80:FF:000004">
    <property type="entry name" value="Beta-glucosidase 6-phospho-beta-glucosidase"/>
    <property type="match status" value="1"/>
</dbReference>
<evidence type="ECO:0000256" key="6">
    <source>
        <dbReference type="RuleBase" id="RU003690"/>
    </source>
</evidence>
<dbReference type="InterPro" id="IPR001360">
    <property type="entry name" value="Glyco_hydro_1"/>
</dbReference>
<evidence type="ECO:0000256" key="1">
    <source>
        <dbReference type="ARBA" id="ARBA00010838"/>
    </source>
</evidence>
<evidence type="ECO:0000256" key="5">
    <source>
        <dbReference type="PROSITE-ProRule" id="PRU10055"/>
    </source>
</evidence>
<dbReference type="Gene3D" id="3.20.20.80">
    <property type="entry name" value="Glycosidases"/>
    <property type="match status" value="1"/>
</dbReference>
<comment type="caution">
    <text evidence="9">The sequence shown here is derived from an EMBL/GenBank/DDBJ whole genome shotgun (WGS) entry which is preliminary data.</text>
</comment>
<reference evidence="9 10" key="1">
    <citation type="submission" date="2018-10" db="EMBL/GenBank/DDBJ databases">
        <title>Genome sequencing of Arthrobacter oryzae TNB02.</title>
        <authorList>
            <person name="Cho Y.-J."/>
            <person name="Cho A."/>
            <person name="Kim O.-S."/>
        </authorList>
    </citation>
    <scope>NUCLEOTIDE SEQUENCE [LARGE SCALE GENOMIC DNA]</scope>
    <source>
        <strain evidence="9 10">TNB02</strain>
    </source>
</reference>
<dbReference type="GO" id="GO:0005829">
    <property type="term" value="C:cytosol"/>
    <property type="evidence" value="ECO:0007669"/>
    <property type="project" value="TreeGrafter"/>
</dbReference>
<accession>A0A3N0C8X5</accession>
<evidence type="ECO:0000256" key="8">
    <source>
        <dbReference type="SAM" id="MobiDB-lite"/>
    </source>
</evidence>
<dbReference type="InterPro" id="IPR017853">
    <property type="entry name" value="GH"/>
</dbReference>
<dbReference type="EMBL" id="RBED01000034">
    <property type="protein sequence ID" value="RNL59739.1"/>
    <property type="molecule type" value="Genomic_DNA"/>
</dbReference>
<dbReference type="GO" id="GO:0008422">
    <property type="term" value="F:beta-glucosidase activity"/>
    <property type="evidence" value="ECO:0007669"/>
    <property type="project" value="UniProtKB-EC"/>
</dbReference>
<dbReference type="Proteomes" id="UP000273807">
    <property type="component" value="Unassembled WGS sequence"/>
</dbReference>
<dbReference type="PROSITE" id="PS00653">
    <property type="entry name" value="GLYCOSYL_HYDROL_F1_2"/>
    <property type="match status" value="1"/>
</dbReference>
<dbReference type="PROSITE" id="PS00572">
    <property type="entry name" value="GLYCOSYL_HYDROL_F1_1"/>
    <property type="match status" value="1"/>
</dbReference>
<evidence type="ECO:0000256" key="7">
    <source>
        <dbReference type="RuleBase" id="RU004468"/>
    </source>
</evidence>
<evidence type="ECO:0000256" key="4">
    <source>
        <dbReference type="ARBA" id="ARBA00023295"/>
    </source>
</evidence>
<feature type="compositionally biased region" description="Low complexity" evidence="8">
    <location>
        <begin position="308"/>
        <end position="326"/>
    </location>
</feature>
<keyword evidence="3 7" id="KW-0378">Hydrolase</keyword>
<dbReference type="PANTHER" id="PTHR10353">
    <property type="entry name" value="GLYCOSYL HYDROLASE"/>
    <property type="match status" value="1"/>
</dbReference>
<gene>
    <name evidence="9" type="ORF">D7003_01860</name>
</gene>
<dbReference type="SUPFAM" id="SSF51445">
    <property type="entry name" value="(Trans)glycosidases"/>
    <property type="match status" value="1"/>
</dbReference>
<feature type="active site" description="Nucleophile" evidence="5">
    <location>
        <position position="388"/>
    </location>
</feature>
<dbReference type="OrthoDB" id="9765195at2"/>
<protein>
    <recommendedName>
        <fullName evidence="2">beta-glucosidase</fullName>
        <ecNumber evidence="2">3.2.1.21</ecNumber>
    </recommendedName>
</protein>
<sequence>MSTTPLAFPEGFLWGAATAAYQIEGAAHTGGRKDSIWDTFARVPGAVADAHNGDVACDHYHRSSQDVALMKSMNLKAYRFSTSWARCMPDGRTPNPEGIAFYSQLVDELLAAGITPWLTLYHWDLPQALEDEGGWANRETAELFAAYAAVMHEALGDRVRIWTTLNEPWCAAFLGYAAGIHAPGRQEPAAALAAAHHLLLGHGLAVAELRRRDPEATLGITLNLTVPDPADLESEGDRDAARRIDGQFNRIFLDPLFRGAYPADLLADVAGLGLDTVVHDGDLAAIAAPLDLLGVNYYHGESLTKAPAAAEETAQPETVTTTAQAAHDSAGRPEASPFVAADGARSLPRGLPVTGMGWEVQPEGLRRLLNRLQDEYTGPAGIPIYITENGAAYPDVADADGFVDDQDRLGFFDAHLRAVRDAIDDGADVRGYLAWSLLDNFEWSFGYHQRFGLVRVNYETQERIPKASGLWYAKVAASNAVPGRTAEPAAGATGDVVFSV</sequence>
<dbReference type="Pfam" id="PF00232">
    <property type="entry name" value="Glyco_hydro_1"/>
    <property type="match status" value="1"/>
</dbReference>
<dbReference type="PANTHER" id="PTHR10353:SF36">
    <property type="entry name" value="LP05116P"/>
    <property type="match status" value="1"/>
</dbReference>
<proteinExistence type="inferred from homology"/>
<dbReference type="InterPro" id="IPR018120">
    <property type="entry name" value="Glyco_hydro_1_AS"/>
</dbReference>
<dbReference type="InterPro" id="IPR033132">
    <property type="entry name" value="GH_1_N_CS"/>
</dbReference>
<dbReference type="EC" id="3.2.1.21" evidence="2"/>
<evidence type="ECO:0000256" key="3">
    <source>
        <dbReference type="ARBA" id="ARBA00022801"/>
    </source>
</evidence>
<name>A0A3N0C8X5_9MICC</name>
<evidence type="ECO:0000313" key="9">
    <source>
        <dbReference type="EMBL" id="RNL59739.1"/>
    </source>
</evidence>
<dbReference type="AlphaFoldDB" id="A0A3N0C8X5"/>
<feature type="region of interest" description="Disordered" evidence="8">
    <location>
        <begin position="308"/>
        <end position="338"/>
    </location>
</feature>